<evidence type="ECO:0000313" key="4">
    <source>
        <dbReference type="Proteomes" id="UP000179076"/>
    </source>
</evidence>
<evidence type="ECO:0000256" key="2">
    <source>
        <dbReference type="SAM" id="SignalP"/>
    </source>
</evidence>
<sequence>MKNYLLLAGMFLLSLTIGCAAVPRSPVPESEQTALPVTSTKTSPAATTPSGKIAEPIKSAPGPTAKTGREAGNTAVPPTGDASSPQPPSLSRDELAVLVVNAGALITQVNGDTKLRCMQPDCKIPLPPGNHRVAVGYRDTATRSGSTVTYTSMFPRVVEITLEPGHRYSVTASGRYSQKWWIAIEDQTANKTVYNDRENPQP</sequence>
<feature type="signal peptide" evidence="2">
    <location>
        <begin position="1"/>
        <end position="20"/>
    </location>
</feature>
<dbReference type="PROSITE" id="PS51257">
    <property type="entry name" value="PROKAR_LIPOPROTEIN"/>
    <property type="match status" value="1"/>
</dbReference>
<feature type="compositionally biased region" description="Low complexity" evidence="1">
    <location>
        <begin position="38"/>
        <end position="50"/>
    </location>
</feature>
<dbReference type="AlphaFoldDB" id="A0A1F6UX67"/>
<protein>
    <recommendedName>
        <fullName evidence="5">PEGA domain-containing protein</fullName>
    </recommendedName>
</protein>
<reference evidence="3 4" key="1">
    <citation type="journal article" date="2016" name="Nat. Commun.">
        <title>Thousands of microbial genomes shed light on interconnected biogeochemical processes in an aquifer system.</title>
        <authorList>
            <person name="Anantharaman K."/>
            <person name="Brown C.T."/>
            <person name="Hug L.A."/>
            <person name="Sharon I."/>
            <person name="Castelle C.J."/>
            <person name="Probst A.J."/>
            <person name="Thomas B.C."/>
            <person name="Singh A."/>
            <person name="Wilkins M.J."/>
            <person name="Karaoz U."/>
            <person name="Brodie E.L."/>
            <person name="Williams K.H."/>
            <person name="Hubbard S.S."/>
            <person name="Banfield J.F."/>
        </authorList>
    </citation>
    <scope>NUCLEOTIDE SEQUENCE [LARGE SCALE GENOMIC DNA]</scope>
</reference>
<keyword evidence="2" id="KW-0732">Signal</keyword>
<dbReference type="EMBL" id="MFSP01000185">
    <property type="protein sequence ID" value="OGI61962.1"/>
    <property type="molecule type" value="Genomic_DNA"/>
</dbReference>
<proteinExistence type="predicted"/>
<organism evidence="3 4">
    <name type="scientific">Candidatus Muproteobacteria bacterium RBG_16_60_9</name>
    <dbReference type="NCBI Taxonomy" id="1817755"/>
    <lineage>
        <taxon>Bacteria</taxon>
        <taxon>Pseudomonadati</taxon>
        <taxon>Pseudomonadota</taxon>
        <taxon>Candidatus Muproteobacteria</taxon>
    </lineage>
</organism>
<accession>A0A1F6UX67</accession>
<name>A0A1F6UX67_9PROT</name>
<dbReference type="Proteomes" id="UP000179076">
    <property type="component" value="Unassembled WGS sequence"/>
</dbReference>
<gene>
    <name evidence="3" type="ORF">A2W18_01050</name>
</gene>
<feature type="chain" id="PRO_5009527074" description="PEGA domain-containing protein" evidence="2">
    <location>
        <begin position="21"/>
        <end position="202"/>
    </location>
</feature>
<evidence type="ECO:0000313" key="3">
    <source>
        <dbReference type="EMBL" id="OGI61962.1"/>
    </source>
</evidence>
<evidence type="ECO:0000256" key="1">
    <source>
        <dbReference type="SAM" id="MobiDB-lite"/>
    </source>
</evidence>
<comment type="caution">
    <text evidence="3">The sequence shown here is derived from an EMBL/GenBank/DDBJ whole genome shotgun (WGS) entry which is preliminary data.</text>
</comment>
<feature type="region of interest" description="Disordered" evidence="1">
    <location>
        <begin position="25"/>
        <end position="90"/>
    </location>
</feature>
<evidence type="ECO:0008006" key="5">
    <source>
        <dbReference type="Google" id="ProtNLM"/>
    </source>
</evidence>